<dbReference type="Gene3D" id="2.30.30.910">
    <property type="match status" value="1"/>
</dbReference>
<evidence type="ECO:0000256" key="2">
    <source>
        <dbReference type="ARBA" id="ARBA00016013"/>
    </source>
</evidence>
<reference evidence="8" key="1">
    <citation type="submission" date="2024-06" db="EMBL/GenBank/DDBJ databases">
        <title>Methylostella associata gen. nov., sp. nov., a novel Ancalomicrobiaceae-affiliated facultatively methylotrophic bacteria that feed on methanotrophs of the genus Methylococcus.</title>
        <authorList>
            <person name="Saltykova V."/>
            <person name="Danilova O.V."/>
            <person name="Oshkin I.Y."/>
            <person name="Belova S.E."/>
            <person name="Pimenov N.V."/>
            <person name="Dedysh S.N."/>
        </authorList>
    </citation>
    <scope>NUCLEOTIDE SEQUENCE</scope>
    <source>
        <strain evidence="8">S20</strain>
    </source>
</reference>
<keyword evidence="8" id="KW-0966">Cell projection</keyword>
<keyword evidence="3 5" id="KW-1005">Bacterial flagellum biogenesis</keyword>
<dbReference type="InterPro" id="IPR025965">
    <property type="entry name" value="FlgD/Vpr_Ig-like"/>
</dbReference>
<feature type="compositionally biased region" description="Polar residues" evidence="6">
    <location>
        <begin position="1"/>
        <end position="12"/>
    </location>
</feature>
<feature type="domain" description="FlgD/Vpr Ig-like" evidence="7">
    <location>
        <begin position="102"/>
        <end position="174"/>
    </location>
</feature>
<dbReference type="RefSeq" id="WP_407050099.1">
    <property type="nucleotide sequence ID" value="NZ_CP158568.1"/>
</dbReference>
<evidence type="ECO:0000256" key="4">
    <source>
        <dbReference type="ARBA" id="ARBA00024746"/>
    </source>
</evidence>
<dbReference type="AlphaFoldDB" id="A0AAU7XA49"/>
<dbReference type="Pfam" id="PF13860">
    <property type="entry name" value="FlgD_ig"/>
    <property type="match status" value="1"/>
</dbReference>
<proteinExistence type="inferred from homology"/>
<sequence length="229" mass="23611">MSISALTTPTVANSTNKSDSKSLSSNYQMFLQLLVTQLQNQSPLNPMDSSQFTTQLVQYSSVEQQIKSNATLTDLKTQLTANTATNLVSYLGSTVSGDGSTATATSGGATWSVNASDASPSATVTVKDSSGNTVYTSTKSMTKGTNAVTWDGTRSDGATVNAGDKYTISVSGSNSAGSNVTFSTDFSGTVTKVDFSGAEPILYIGDTSVSLWNITSVQKASSTASTSSN</sequence>
<keyword evidence="8" id="KW-0969">Cilium</keyword>
<name>A0AAU7XA49_9HYPH</name>
<evidence type="ECO:0000256" key="5">
    <source>
        <dbReference type="RuleBase" id="RU362076"/>
    </source>
</evidence>
<comment type="function">
    <text evidence="4 5">Required for flagellar hook formation. May act as a scaffolding protein.</text>
</comment>
<organism evidence="8">
    <name type="scientific">Methyloraptor flagellatus</name>
    <dbReference type="NCBI Taxonomy" id="3162530"/>
    <lineage>
        <taxon>Bacteria</taxon>
        <taxon>Pseudomonadati</taxon>
        <taxon>Pseudomonadota</taxon>
        <taxon>Alphaproteobacteria</taxon>
        <taxon>Hyphomicrobiales</taxon>
        <taxon>Ancalomicrobiaceae</taxon>
        <taxon>Methyloraptor</taxon>
    </lineage>
</organism>
<keyword evidence="8" id="KW-0282">Flagellum</keyword>
<evidence type="ECO:0000259" key="7">
    <source>
        <dbReference type="Pfam" id="PF13860"/>
    </source>
</evidence>
<evidence type="ECO:0000256" key="1">
    <source>
        <dbReference type="ARBA" id="ARBA00010577"/>
    </source>
</evidence>
<dbReference type="Pfam" id="PF03963">
    <property type="entry name" value="FlgD"/>
    <property type="match status" value="1"/>
</dbReference>
<comment type="similarity">
    <text evidence="1 5">Belongs to the FlgD family.</text>
</comment>
<dbReference type="EMBL" id="CP158568">
    <property type="protein sequence ID" value="XBY45006.1"/>
    <property type="molecule type" value="Genomic_DNA"/>
</dbReference>
<dbReference type="InterPro" id="IPR005648">
    <property type="entry name" value="FlgD"/>
</dbReference>
<dbReference type="KEGG" id="mflg:ABS361_01500"/>
<gene>
    <name evidence="8" type="ORF">ABS361_01500</name>
</gene>
<dbReference type="GO" id="GO:0044781">
    <property type="term" value="P:bacterial-type flagellum organization"/>
    <property type="evidence" value="ECO:0007669"/>
    <property type="project" value="UniProtKB-UniRule"/>
</dbReference>
<accession>A0AAU7XA49</accession>
<dbReference type="Gene3D" id="2.60.40.4070">
    <property type="match status" value="1"/>
</dbReference>
<protein>
    <recommendedName>
        <fullName evidence="2 5">Basal-body rod modification protein FlgD</fullName>
    </recommendedName>
</protein>
<evidence type="ECO:0000256" key="3">
    <source>
        <dbReference type="ARBA" id="ARBA00022795"/>
    </source>
</evidence>
<feature type="region of interest" description="Disordered" evidence="6">
    <location>
        <begin position="1"/>
        <end position="21"/>
    </location>
</feature>
<evidence type="ECO:0000256" key="6">
    <source>
        <dbReference type="SAM" id="MobiDB-lite"/>
    </source>
</evidence>
<evidence type="ECO:0000313" key="8">
    <source>
        <dbReference type="EMBL" id="XBY45006.1"/>
    </source>
</evidence>